<feature type="domain" description="D-galactarate/Altronate dehydratase C-terminal" evidence="4">
    <location>
        <begin position="136"/>
        <end position="377"/>
    </location>
</feature>
<evidence type="ECO:0000259" key="4">
    <source>
        <dbReference type="Pfam" id="PF20629"/>
    </source>
</evidence>
<sequence>MGYKRENGAVGIRNYVLLLPLDAVSCSVCKGVTSLIAGTTTFCHPYGRMQFGEDLDLHFKTLIGCGRNPNVAAVIVVGIEDSWTSKIAEGIEITGKPVAKFSTSGNGDLKTIEAAARKAAEFVSYATSLKREPADASQLFIGLKCGESDTTSGIASNPATGVVADMLAAEGATLVFGETPELTGAENVVAKKFATNELSEEFMQIWQNYFDFISSKGVDLLGSQPNKGNISGGITTIEEKALGNIQKLGTSEIVGILGTCEAPKNGTGKGLYFMDTSSAAANILTAFAAAGAQATLFTTGKGNNVGNVICPTIKICGNSDAVRDSSENIDVDVSGVIDGNQSLEQAADDILASLARVASGQLCAAEILKHDEFAPIRLFLQA</sequence>
<dbReference type="Pfam" id="PF04295">
    <property type="entry name" value="GD_AH_second"/>
    <property type="match status" value="1"/>
</dbReference>
<dbReference type="GO" id="GO:0016829">
    <property type="term" value="F:lyase activity"/>
    <property type="evidence" value="ECO:0007669"/>
    <property type="project" value="UniProtKB-KW"/>
</dbReference>
<evidence type="ECO:0000259" key="3">
    <source>
        <dbReference type="Pfam" id="PF04295"/>
    </source>
</evidence>
<dbReference type="InterPro" id="IPR048332">
    <property type="entry name" value="GD_AH_C"/>
</dbReference>
<dbReference type="PANTHER" id="PTHR30536:SF5">
    <property type="entry name" value="ALTRONATE DEHYDRATASE"/>
    <property type="match status" value="1"/>
</dbReference>
<reference evidence="5" key="1">
    <citation type="submission" date="2023-07" db="EMBL/GenBank/DDBJ databases">
        <title>Between Cages and Wild: Unraveling the Impact of Captivity on Animal Microbiomes and Antimicrobial Resistance.</title>
        <authorList>
            <person name="Schmartz G.P."/>
            <person name="Rehner J."/>
            <person name="Schuff M.J."/>
            <person name="Becker S.L."/>
            <person name="Kravczyk M."/>
            <person name="Gurevich A."/>
            <person name="Francke R."/>
            <person name="Mueller R."/>
            <person name="Keller V."/>
            <person name="Keller A."/>
        </authorList>
    </citation>
    <scope>NUCLEOTIDE SEQUENCE</scope>
    <source>
        <strain evidence="5">S12M_St_49</strain>
    </source>
</reference>
<protein>
    <submittedName>
        <fullName evidence="5">UxaA family hydrolase</fullName>
    </submittedName>
</protein>
<gene>
    <name evidence="5" type="ORF">Q3982_02705</name>
</gene>
<evidence type="ECO:0000256" key="1">
    <source>
        <dbReference type="ARBA" id="ARBA00010986"/>
    </source>
</evidence>
<keyword evidence="6" id="KW-1185">Reference proteome</keyword>
<comment type="similarity">
    <text evidence="1">Belongs to the UxaA family.</text>
</comment>
<evidence type="ECO:0000256" key="2">
    <source>
        <dbReference type="ARBA" id="ARBA00023239"/>
    </source>
</evidence>
<keyword evidence="2" id="KW-0456">Lyase</keyword>
<dbReference type="PANTHER" id="PTHR30536">
    <property type="entry name" value="ALTRONATE/GALACTARATE DEHYDRATASE"/>
    <property type="match status" value="1"/>
</dbReference>
<dbReference type="GO" id="GO:0019698">
    <property type="term" value="P:D-galacturonate catabolic process"/>
    <property type="evidence" value="ECO:0007669"/>
    <property type="project" value="TreeGrafter"/>
</dbReference>
<dbReference type="Pfam" id="PF20629">
    <property type="entry name" value="GD_AH_C"/>
    <property type="match status" value="1"/>
</dbReference>
<accession>A0AA43RGT5</accession>
<name>A0AA43RGT5_9ACTN</name>
<dbReference type="EMBL" id="JAUMVS010000027">
    <property type="protein sequence ID" value="MDO4841569.1"/>
    <property type="molecule type" value="Genomic_DNA"/>
</dbReference>
<dbReference type="InterPro" id="IPR007392">
    <property type="entry name" value="GD_AH_second"/>
</dbReference>
<dbReference type="Proteomes" id="UP001168575">
    <property type="component" value="Unassembled WGS sequence"/>
</dbReference>
<proteinExistence type="inferred from homology"/>
<comment type="caution">
    <text evidence="5">The sequence shown here is derived from an EMBL/GenBank/DDBJ whole genome shotgun (WGS) entry which is preliminary data.</text>
</comment>
<evidence type="ECO:0000313" key="5">
    <source>
        <dbReference type="EMBL" id="MDO4841569.1"/>
    </source>
</evidence>
<evidence type="ECO:0000313" key="6">
    <source>
        <dbReference type="Proteomes" id="UP001168575"/>
    </source>
</evidence>
<organism evidence="5 6">
    <name type="scientific">Phoenicibacter congonensis</name>
    <dbReference type="NCBI Taxonomy" id="1944646"/>
    <lineage>
        <taxon>Bacteria</taxon>
        <taxon>Bacillati</taxon>
        <taxon>Actinomycetota</taxon>
        <taxon>Coriobacteriia</taxon>
        <taxon>Eggerthellales</taxon>
        <taxon>Eggerthellaceae</taxon>
        <taxon>Phoenicibacter</taxon>
    </lineage>
</organism>
<dbReference type="AlphaFoldDB" id="A0AA43RGT5"/>
<dbReference type="InterPro" id="IPR052172">
    <property type="entry name" value="UxaA_altronate/galactarate_dh"/>
</dbReference>
<keyword evidence="5" id="KW-0378">Hydrolase</keyword>
<feature type="domain" description="D-galactarate/Altronate dehydratase second" evidence="3">
    <location>
        <begin position="2"/>
        <end position="126"/>
    </location>
</feature>
<dbReference type="GO" id="GO:0016787">
    <property type="term" value="F:hydrolase activity"/>
    <property type="evidence" value="ECO:0007669"/>
    <property type="project" value="UniProtKB-KW"/>
</dbReference>